<keyword evidence="1" id="KW-0723">Serine/threonine-protein kinase</keyword>
<feature type="region of interest" description="Disordered" evidence="6">
    <location>
        <begin position="103"/>
        <end position="248"/>
    </location>
</feature>
<evidence type="ECO:0000256" key="2">
    <source>
        <dbReference type="ARBA" id="ARBA00022679"/>
    </source>
</evidence>
<evidence type="ECO:0000256" key="4">
    <source>
        <dbReference type="ARBA" id="ARBA00022777"/>
    </source>
</evidence>
<evidence type="ECO:0000313" key="9">
    <source>
        <dbReference type="Proteomes" id="UP000011083"/>
    </source>
</evidence>
<dbReference type="STRING" id="1257118.L8GTV3"/>
<dbReference type="GeneID" id="14916715"/>
<dbReference type="Pfam" id="PF00069">
    <property type="entry name" value="Pkinase"/>
    <property type="match status" value="1"/>
</dbReference>
<dbReference type="OMA" id="ENPCQRI"/>
<gene>
    <name evidence="8" type="ORF">ACA1_223460</name>
</gene>
<organism evidence="8 9">
    <name type="scientific">Acanthamoeba castellanii (strain ATCC 30010 / Neff)</name>
    <dbReference type="NCBI Taxonomy" id="1257118"/>
    <lineage>
        <taxon>Eukaryota</taxon>
        <taxon>Amoebozoa</taxon>
        <taxon>Discosea</taxon>
        <taxon>Longamoebia</taxon>
        <taxon>Centramoebida</taxon>
        <taxon>Acanthamoebidae</taxon>
        <taxon>Acanthamoeba</taxon>
    </lineage>
</organism>
<dbReference type="AlphaFoldDB" id="L8GTV3"/>
<proteinExistence type="predicted"/>
<keyword evidence="4 8" id="KW-0418">Kinase</keyword>
<dbReference type="RefSeq" id="XP_004338051.1">
    <property type="nucleotide sequence ID" value="XM_004338003.1"/>
</dbReference>
<feature type="compositionally biased region" description="Polar residues" evidence="6">
    <location>
        <begin position="223"/>
        <end position="248"/>
    </location>
</feature>
<dbReference type="GO" id="GO:0005524">
    <property type="term" value="F:ATP binding"/>
    <property type="evidence" value="ECO:0007669"/>
    <property type="project" value="UniProtKB-KW"/>
</dbReference>
<dbReference type="KEGG" id="acan:ACA1_223460"/>
<keyword evidence="9" id="KW-1185">Reference proteome</keyword>
<dbReference type="PANTHER" id="PTHR24350">
    <property type="entry name" value="SERINE/THREONINE-PROTEIN KINASE IAL-RELATED"/>
    <property type="match status" value="1"/>
</dbReference>
<dbReference type="SUPFAM" id="SSF56112">
    <property type="entry name" value="Protein kinase-like (PK-like)"/>
    <property type="match status" value="1"/>
</dbReference>
<dbReference type="InterPro" id="IPR000719">
    <property type="entry name" value="Prot_kinase_dom"/>
</dbReference>
<evidence type="ECO:0000256" key="3">
    <source>
        <dbReference type="ARBA" id="ARBA00022741"/>
    </source>
</evidence>
<dbReference type="VEuPathDB" id="AmoebaDB:ACA1_223460"/>
<protein>
    <submittedName>
        <fullName evidence="8">Ca2+/calmodulin-dependent protein kinase</fullName>
    </submittedName>
</protein>
<evidence type="ECO:0000256" key="6">
    <source>
        <dbReference type="SAM" id="MobiDB-lite"/>
    </source>
</evidence>
<dbReference type="InterPro" id="IPR011009">
    <property type="entry name" value="Kinase-like_dom_sf"/>
</dbReference>
<name>L8GTV3_ACACF</name>
<dbReference type="GO" id="GO:0004674">
    <property type="term" value="F:protein serine/threonine kinase activity"/>
    <property type="evidence" value="ECO:0007669"/>
    <property type="project" value="UniProtKB-KW"/>
</dbReference>
<feature type="domain" description="Protein kinase" evidence="7">
    <location>
        <begin position="1"/>
        <end position="99"/>
    </location>
</feature>
<dbReference type="InterPro" id="IPR030616">
    <property type="entry name" value="Aur-like"/>
</dbReference>
<keyword evidence="5" id="KW-0067">ATP-binding</keyword>
<keyword evidence="3" id="KW-0547">Nucleotide-binding</keyword>
<evidence type="ECO:0000256" key="1">
    <source>
        <dbReference type="ARBA" id="ARBA00022527"/>
    </source>
</evidence>
<dbReference type="Proteomes" id="UP000011083">
    <property type="component" value="Unassembled WGS sequence"/>
</dbReference>
<evidence type="ECO:0000256" key="5">
    <source>
        <dbReference type="ARBA" id="ARBA00022840"/>
    </source>
</evidence>
<evidence type="ECO:0000259" key="7">
    <source>
        <dbReference type="PROSITE" id="PS50011"/>
    </source>
</evidence>
<feature type="compositionally biased region" description="Basic and acidic residues" evidence="6">
    <location>
        <begin position="125"/>
        <end position="139"/>
    </location>
</feature>
<accession>L8GTV3</accession>
<reference evidence="8 9" key="1">
    <citation type="journal article" date="2013" name="Genome Biol.">
        <title>Genome of Acanthamoeba castellanii highlights extensive lateral gene transfer and early evolution of tyrosine kinase signaling.</title>
        <authorList>
            <person name="Clarke M."/>
            <person name="Lohan A.J."/>
            <person name="Liu B."/>
            <person name="Lagkouvardos I."/>
            <person name="Roy S."/>
            <person name="Zafar N."/>
            <person name="Bertelli C."/>
            <person name="Schilde C."/>
            <person name="Kianianmomeni A."/>
            <person name="Burglin T.R."/>
            <person name="Frech C."/>
            <person name="Turcotte B."/>
            <person name="Kopec K.O."/>
            <person name="Synnott J.M."/>
            <person name="Choo C."/>
            <person name="Paponov I."/>
            <person name="Finkler A."/>
            <person name="Soon Heng Tan C."/>
            <person name="Hutchins A.P."/>
            <person name="Weinmeier T."/>
            <person name="Rattei T."/>
            <person name="Chu J.S."/>
            <person name="Gimenez G."/>
            <person name="Irimia M."/>
            <person name="Rigden D.J."/>
            <person name="Fitzpatrick D.A."/>
            <person name="Lorenzo-Morales J."/>
            <person name="Bateman A."/>
            <person name="Chiu C.H."/>
            <person name="Tang P."/>
            <person name="Hegemann P."/>
            <person name="Fromm H."/>
            <person name="Raoult D."/>
            <person name="Greub G."/>
            <person name="Miranda-Saavedra D."/>
            <person name="Chen N."/>
            <person name="Nash P."/>
            <person name="Ginger M.L."/>
            <person name="Horn M."/>
            <person name="Schaap P."/>
            <person name="Caler L."/>
            <person name="Loftus B."/>
        </authorList>
    </citation>
    <scope>NUCLEOTIDE SEQUENCE [LARGE SCALE GENOMIC DNA]</scope>
    <source>
        <strain evidence="8 9">Neff</strain>
    </source>
</reference>
<feature type="compositionally biased region" description="Basic residues" evidence="6">
    <location>
        <begin position="190"/>
        <end position="199"/>
    </location>
</feature>
<dbReference type="Gene3D" id="1.10.510.10">
    <property type="entry name" value="Transferase(Phosphotransferase) domain 1"/>
    <property type="match status" value="1"/>
</dbReference>
<dbReference type="OrthoDB" id="504170at2759"/>
<evidence type="ECO:0000313" key="8">
    <source>
        <dbReference type="EMBL" id="ELR16038.1"/>
    </source>
</evidence>
<sequence>MQECVGTFPYAAPEVINREKYIGPEVDVWSLGVVLLAMLTAQMPFGAPTEEMSRQLAAAGQFCVPPDISDAALDLLASILQPNAAARITLDDLWHHPWMRVMTSGSSGGGNGVDLRGSTTRFAKPKSEEVGDETAEKKTKTTQKAKKKEEEERRKAEKKKKNKERETETEEEAVEKAVESPGSGDDSPTKQKKRSRVHRAASLLFRRTTNAMTGAGNKKRGRSTSAMASTNSSIISLSNDRVRTLATN</sequence>
<dbReference type="PROSITE" id="PS50011">
    <property type="entry name" value="PROTEIN_KINASE_DOM"/>
    <property type="match status" value="1"/>
</dbReference>
<dbReference type="EMBL" id="KB008010">
    <property type="protein sequence ID" value="ELR16038.1"/>
    <property type="molecule type" value="Genomic_DNA"/>
</dbReference>
<keyword evidence="2" id="KW-0808">Transferase</keyword>